<dbReference type="OrthoDB" id="9801844at2"/>
<evidence type="ECO:0000256" key="7">
    <source>
        <dbReference type="ARBA" id="ARBA00025469"/>
    </source>
</evidence>
<dbReference type="FunFam" id="2.40.50.140:FF:000004">
    <property type="entry name" value="Elongation factor P"/>
    <property type="match status" value="1"/>
</dbReference>
<dbReference type="PROSITE" id="PS01275">
    <property type="entry name" value="EFP"/>
    <property type="match status" value="1"/>
</dbReference>
<evidence type="ECO:0000256" key="8">
    <source>
        <dbReference type="HAMAP-Rule" id="MF_00141"/>
    </source>
</evidence>
<dbReference type="SMART" id="SM00841">
    <property type="entry name" value="Elong-fact-P_C"/>
    <property type="match status" value="1"/>
</dbReference>
<dbReference type="NCBIfam" id="TIGR00038">
    <property type="entry name" value="efp"/>
    <property type="match status" value="1"/>
</dbReference>
<evidence type="ECO:0000313" key="14">
    <source>
        <dbReference type="Proteomes" id="UP000050544"/>
    </source>
</evidence>
<dbReference type="Proteomes" id="UP000050544">
    <property type="component" value="Unassembled WGS sequence"/>
</dbReference>
<keyword evidence="5 8" id="KW-0251">Elongation factor</keyword>
<dbReference type="InterPro" id="IPR014722">
    <property type="entry name" value="Rib_uL2_dom2"/>
</dbReference>
<dbReference type="GO" id="GO:0005829">
    <property type="term" value="C:cytosol"/>
    <property type="evidence" value="ECO:0007669"/>
    <property type="project" value="UniProtKB-ARBA"/>
</dbReference>
<keyword evidence="14" id="KW-1185">Reference proteome</keyword>
<dbReference type="PATRIC" id="fig|869279.4.peg.1065"/>
<gene>
    <name evidence="8" type="primary">efp</name>
    <name evidence="13" type="ORF">SE15_05290</name>
</gene>
<dbReference type="InterPro" id="IPR020599">
    <property type="entry name" value="Transl_elong_fac_P/YeiP"/>
</dbReference>
<dbReference type="GO" id="GO:0003746">
    <property type="term" value="F:translation elongation factor activity"/>
    <property type="evidence" value="ECO:0007669"/>
    <property type="project" value="UniProtKB-UniRule"/>
</dbReference>
<name>A0A0P6XY21_9CHLR</name>
<keyword evidence="4 8" id="KW-0963">Cytoplasm</keyword>
<dbReference type="InterPro" id="IPR012340">
    <property type="entry name" value="NA-bd_OB-fold"/>
</dbReference>
<dbReference type="InterPro" id="IPR013852">
    <property type="entry name" value="Transl_elong_P/YeiP_CS"/>
</dbReference>
<dbReference type="SMART" id="SM01185">
    <property type="entry name" value="EFP"/>
    <property type="match status" value="1"/>
</dbReference>
<dbReference type="STRING" id="869279.SE15_05290"/>
<evidence type="ECO:0000256" key="6">
    <source>
        <dbReference type="ARBA" id="ARBA00022917"/>
    </source>
</evidence>
<evidence type="ECO:0000256" key="10">
    <source>
        <dbReference type="RuleBase" id="RU004389"/>
    </source>
</evidence>
<dbReference type="Gene3D" id="2.30.30.30">
    <property type="match status" value="1"/>
</dbReference>
<dbReference type="CDD" id="cd04470">
    <property type="entry name" value="S1_EF-P_repeat_1"/>
    <property type="match status" value="1"/>
</dbReference>
<evidence type="ECO:0000313" key="13">
    <source>
        <dbReference type="EMBL" id="KPL84502.1"/>
    </source>
</evidence>
<dbReference type="UniPathway" id="UPA00345"/>
<sequence length="187" mass="21142">MIDVSDLRKGVTFELDGNLYKVLEYHHHKPGRGNAIIRIKARNLRSGATIEKTFVSGERVQDVRLDYHTAQYLYNDGDTYYFMDTETFEQYPIRAEILGESAGFLKENLEVKLTFYNNEPLDIELPTTVDLKVIQADIAVKGDTATGVTKTVTVETGMQIQVPAFVETGDIIRVDTRTGEYVTRVQA</sequence>
<evidence type="ECO:0000256" key="1">
    <source>
        <dbReference type="ARBA" id="ARBA00004496"/>
    </source>
</evidence>
<evidence type="ECO:0000256" key="9">
    <source>
        <dbReference type="NCBIfam" id="TIGR00038"/>
    </source>
</evidence>
<dbReference type="PANTHER" id="PTHR30053">
    <property type="entry name" value="ELONGATION FACTOR P"/>
    <property type="match status" value="1"/>
</dbReference>
<keyword evidence="6 8" id="KW-0648">Protein biosynthesis</keyword>
<dbReference type="InterPro" id="IPR011768">
    <property type="entry name" value="Transl_elongation_fac_P"/>
</dbReference>
<evidence type="ECO:0000256" key="3">
    <source>
        <dbReference type="ARBA" id="ARBA00009479"/>
    </source>
</evidence>
<dbReference type="Pfam" id="PF01132">
    <property type="entry name" value="EFP"/>
    <property type="match status" value="1"/>
</dbReference>
<reference evidence="13 14" key="1">
    <citation type="submission" date="2015-07" db="EMBL/GenBank/DDBJ databases">
        <title>Whole genome sequence of Thermanaerothrix daxensis DSM 23592.</title>
        <authorList>
            <person name="Hemp J."/>
            <person name="Ward L.M."/>
            <person name="Pace L.A."/>
            <person name="Fischer W.W."/>
        </authorList>
    </citation>
    <scope>NUCLEOTIDE SEQUENCE [LARGE SCALE GENOMIC DNA]</scope>
    <source>
        <strain evidence="13 14">GNS-1</strain>
    </source>
</reference>
<comment type="function">
    <text evidence="7 8">Involved in peptide bond synthesis. Stimulates efficient translation and peptide-bond synthesis on native or reconstituted 70S ribosomes in vitro. Probably functions indirectly by altering the affinity of the ribosome for aminoacyl-tRNA, thus increasing their reactivity as acceptors for peptidyl transferase.</text>
</comment>
<feature type="domain" description="Elongation factor P C-terminal" evidence="11">
    <location>
        <begin position="129"/>
        <end position="184"/>
    </location>
</feature>
<comment type="subcellular location">
    <subcellularLocation>
        <location evidence="1 8">Cytoplasm</location>
    </subcellularLocation>
</comment>
<evidence type="ECO:0000256" key="2">
    <source>
        <dbReference type="ARBA" id="ARBA00004815"/>
    </source>
</evidence>
<dbReference type="InterPro" id="IPR015365">
    <property type="entry name" value="Elong-fact-P_C"/>
</dbReference>
<dbReference type="InterPro" id="IPR001059">
    <property type="entry name" value="Transl_elong_P/YeiP_cen"/>
</dbReference>
<evidence type="ECO:0000256" key="4">
    <source>
        <dbReference type="ARBA" id="ARBA00022490"/>
    </source>
</evidence>
<dbReference type="EMBL" id="LGKO01000002">
    <property type="protein sequence ID" value="KPL84502.1"/>
    <property type="molecule type" value="Genomic_DNA"/>
</dbReference>
<feature type="domain" description="Translation elongation factor P/YeiP central" evidence="12">
    <location>
        <begin position="67"/>
        <end position="121"/>
    </location>
</feature>
<proteinExistence type="inferred from homology"/>
<evidence type="ECO:0000259" key="11">
    <source>
        <dbReference type="SMART" id="SM00841"/>
    </source>
</evidence>
<dbReference type="PANTHER" id="PTHR30053:SF12">
    <property type="entry name" value="ELONGATION FACTOR P (EF-P) FAMILY PROTEIN"/>
    <property type="match status" value="1"/>
</dbReference>
<dbReference type="SUPFAM" id="SSF50104">
    <property type="entry name" value="Translation proteins SH3-like domain"/>
    <property type="match status" value="1"/>
</dbReference>
<dbReference type="HAMAP" id="MF_00141">
    <property type="entry name" value="EF_P"/>
    <property type="match status" value="1"/>
</dbReference>
<dbReference type="GO" id="GO:0043043">
    <property type="term" value="P:peptide biosynthetic process"/>
    <property type="evidence" value="ECO:0007669"/>
    <property type="project" value="InterPro"/>
</dbReference>
<dbReference type="SUPFAM" id="SSF50249">
    <property type="entry name" value="Nucleic acid-binding proteins"/>
    <property type="match status" value="2"/>
</dbReference>
<organism evidence="13 14">
    <name type="scientific">Thermanaerothrix daxensis</name>
    <dbReference type="NCBI Taxonomy" id="869279"/>
    <lineage>
        <taxon>Bacteria</taxon>
        <taxon>Bacillati</taxon>
        <taxon>Chloroflexota</taxon>
        <taxon>Anaerolineae</taxon>
        <taxon>Anaerolineales</taxon>
        <taxon>Anaerolineaceae</taxon>
        <taxon>Thermanaerothrix</taxon>
    </lineage>
</organism>
<protein>
    <recommendedName>
        <fullName evidence="8 9">Elongation factor P</fullName>
        <shortName evidence="8">EF-P</shortName>
    </recommendedName>
</protein>
<evidence type="ECO:0000256" key="5">
    <source>
        <dbReference type="ARBA" id="ARBA00022768"/>
    </source>
</evidence>
<dbReference type="Pfam" id="PF08207">
    <property type="entry name" value="EFP_N"/>
    <property type="match status" value="1"/>
</dbReference>
<dbReference type="Pfam" id="PF09285">
    <property type="entry name" value="Elong-fact-P_C"/>
    <property type="match status" value="1"/>
</dbReference>
<evidence type="ECO:0000259" key="12">
    <source>
        <dbReference type="SMART" id="SM01185"/>
    </source>
</evidence>
<accession>A0A0P6XY21</accession>
<dbReference type="PIRSF" id="PIRSF005901">
    <property type="entry name" value="EF-P"/>
    <property type="match status" value="1"/>
</dbReference>
<dbReference type="NCBIfam" id="NF001810">
    <property type="entry name" value="PRK00529.1"/>
    <property type="match status" value="1"/>
</dbReference>
<dbReference type="CDD" id="cd05794">
    <property type="entry name" value="S1_EF-P_repeat_2"/>
    <property type="match status" value="1"/>
</dbReference>
<dbReference type="FunFam" id="2.40.50.140:FF:000009">
    <property type="entry name" value="Elongation factor P"/>
    <property type="match status" value="1"/>
</dbReference>
<comment type="caution">
    <text evidence="13">The sequence shown here is derived from an EMBL/GenBank/DDBJ whole genome shotgun (WGS) entry which is preliminary data.</text>
</comment>
<dbReference type="InterPro" id="IPR008991">
    <property type="entry name" value="Translation_prot_SH3-like_sf"/>
</dbReference>
<comment type="pathway">
    <text evidence="2 8">Protein biosynthesis; polypeptide chain elongation.</text>
</comment>
<dbReference type="InterPro" id="IPR013185">
    <property type="entry name" value="Transl_elong_KOW-like"/>
</dbReference>
<dbReference type="FunFam" id="2.30.30.30:FF:000003">
    <property type="entry name" value="Elongation factor P"/>
    <property type="match status" value="1"/>
</dbReference>
<comment type="similarity">
    <text evidence="3 8 10">Belongs to the elongation factor P family.</text>
</comment>
<dbReference type="RefSeq" id="WP_054521035.1">
    <property type="nucleotide sequence ID" value="NZ_LGKO01000002.1"/>
</dbReference>
<dbReference type="AlphaFoldDB" id="A0A0P6XY21"/>
<dbReference type="Gene3D" id="2.40.50.140">
    <property type="entry name" value="Nucleic acid-binding proteins"/>
    <property type="match status" value="2"/>
</dbReference>